<keyword evidence="2" id="KW-0472">Membrane</keyword>
<gene>
    <name evidence="4" type="ORF">HMC16_01110</name>
</gene>
<keyword evidence="2" id="KW-0812">Transmembrane</keyword>
<feature type="signal peptide" evidence="3">
    <location>
        <begin position="1"/>
        <end position="25"/>
    </location>
</feature>
<evidence type="ECO:0000256" key="1">
    <source>
        <dbReference type="SAM" id="MobiDB-lite"/>
    </source>
</evidence>
<keyword evidence="3" id="KW-0732">Signal</keyword>
<reference evidence="4 5" key="1">
    <citation type="submission" date="2020-05" db="EMBL/GenBank/DDBJ databases">
        <title>Descriptions of Corynebacterium xxxx sp. nov., Corynebacterium yyyy sp. nov. and Corynebacterium zzzz sp. nov.</title>
        <authorList>
            <person name="Zhang G."/>
        </authorList>
    </citation>
    <scope>NUCLEOTIDE SEQUENCE [LARGE SCALE GENOMIC DNA]</scope>
    <source>
        <strain evidence="5">zg-915</strain>
    </source>
</reference>
<proteinExistence type="predicted"/>
<organism evidence="4 5">
    <name type="scientific">Corynebacterium wankanglinii</name>
    <dbReference type="NCBI Taxonomy" id="2735136"/>
    <lineage>
        <taxon>Bacteria</taxon>
        <taxon>Bacillati</taxon>
        <taxon>Actinomycetota</taxon>
        <taxon>Actinomycetes</taxon>
        <taxon>Mycobacteriales</taxon>
        <taxon>Corynebacteriaceae</taxon>
        <taxon>Corynebacterium</taxon>
    </lineage>
</organism>
<keyword evidence="2" id="KW-1133">Transmembrane helix</keyword>
<evidence type="ECO:0000256" key="2">
    <source>
        <dbReference type="SAM" id="Phobius"/>
    </source>
</evidence>
<evidence type="ECO:0000256" key="3">
    <source>
        <dbReference type="SAM" id="SignalP"/>
    </source>
</evidence>
<protein>
    <submittedName>
        <fullName evidence="4">Uncharacterized protein</fullName>
    </submittedName>
</protein>
<evidence type="ECO:0000313" key="5">
    <source>
        <dbReference type="Proteomes" id="UP000581408"/>
    </source>
</evidence>
<feature type="transmembrane region" description="Helical" evidence="2">
    <location>
        <begin position="291"/>
        <end position="312"/>
    </location>
</feature>
<sequence>MKKLIAPAVAAATAFTLTVPATATAATLTPFTENDSHLCRVSLNDAERGPARQAERAAKTLTIGMYATSAVEAFEATFPELKQLGDAYGAHPAVQQHLRAVRDGKDSPDDGARNAARAAAKPKLAAAGLKNEDADEYLDLKEAALVPMSPSAQRLVVNADWYIGIDGNAPKVAKLGRDHEVGKTGRNVARGLYFVQDWQRDAFASNLDKTYFGKVFGTLESTFYYPLLEARQCNAGKTHVIFPMGNLDLPDAPVLKNADLGDAAPAPAPSTPTPSPAPEAPEAPQTVDAKLAQIIGIIAAVLTALGALFALLQNAGFNVPQLPAIPGLTK</sequence>
<feature type="chain" id="PRO_5032502625" evidence="3">
    <location>
        <begin position="26"/>
        <end position="330"/>
    </location>
</feature>
<comment type="caution">
    <text evidence="4">The sequence shown here is derived from an EMBL/GenBank/DDBJ whole genome shotgun (WGS) entry which is preliminary data.</text>
</comment>
<dbReference type="AlphaFoldDB" id="A0A838CID3"/>
<accession>A0A838CID3</accession>
<dbReference type="Proteomes" id="UP000581408">
    <property type="component" value="Unassembled WGS sequence"/>
</dbReference>
<dbReference type="RefSeq" id="WP_181193909.1">
    <property type="nucleotide sequence ID" value="NZ_JABFEE010000001.1"/>
</dbReference>
<feature type="compositionally biased region" description="Pro residues" evidence="1">
    <location>
        <begin position="266"/>
        <end position="281"/>
    </location>
</feature>
<feature type="region of interest" description="Disordered" evidence="1">
    <location>
        <begin position="258"/>
        <end position="284"/>
    </location>
</feature>
<dbReference type="EMBL" id="JABFEE010000001">
    <property type="protein sequence ID" value="MBA1834339.1"/>
    <property type="molecule type" value="Genomic_DNA"/>
</dbReference>
<evidence type="ECO:0000313" key="4">
    <source>
        <dbReference type="EMBL" id="MBA1834339.1"/>
    </source>
</evidence>
<name>A0A838CID3_9CORY</name>